<evidence type="ECO:0000256" key="1">
    <source>
        <dbReference type="ARBA" id="ARBA00004141"/>
    </source>
</evidence>
<comment type="similarity">
    <text evidence="2">Belongs to the ATPase A chain family.</text>
</comment>
<keyword evidence="5 11" id="KW-0812">Transmembrane</keyword>
<feature type="transmembrane region" description="Helical" evidence="11">
    <location>
        <begin position="107"/>
        <end position="127"/>
    </location>
</feature>
<dbReference type="PANTHER" id="PTHR42823">
    <property type="entry name" value="ATP SYNTHASE SUBUNIT A, CHLOROPLASTIC"/>
    <property type="match status" value="1"/>
</dbReference>
<evidence type="ECO:0000256" key="3">
    <source>
        <dbReference type="ARBA" id="ARBA00022448"/>
    </source>
</evidence>
<dbReference type="GO" id="GO:0005886">
    <property type="term" value="C:plasma membrane"/>
    <property type="evidence" value="ECO:0007669"/>
    <property type="project" value="TreeGrafter"/>
</dbReference>
<dbReference type="Proteomes" id="UP001431532">
    <property type="component" value="Unassembled WGS sequence"/>
</dbReference>
<proteinExistence type="inferred from homology"/>
<keyword evidence="8" id="KW-0406">Ion transport</keyword>
<keyword evidence="7 11" id="KW-1133">Transmembrane helix</keyword>
<evidence type="ECO:0000256" key="2">
    <source>
        <dbReference type="ARBA" id="ARBA00006810"/>
    </source>
</evidence>
<evidence type="ECO:0000256" key="4">
    <source>
        <dbReference type="ARBA" id="ARBA00022547"/>
    </source>
</evidence>
<comment type="caution">
    <text evidence="12">The sequence shown here is derived from an EMBL/GenBank/DDBJ whole genome shotgun (WGS) entry which is preliminary data.</text>
</comment>
<sequence>MMTMFLDDLLSTLKNPPTYLLVSFGIMIAIAIITTIIGFKVEKMDVKAKPNKGMTAVLEGVGGFNTFVKSYVGKQYGFITPIVLTMSLYVFISNISGIIALDTPTKYATITFSMSITAFLVIQIAGLKSKGLRHFKGIFEPLWPMFPLNLVSEFVPILSMALRLFGNIAGGALILTLIYGITGWASVFITPAFHLIFDIGFGLIQTIVIVLLTIIFASMKIDEADLDLV</sequence>
<dbReference type="SUPFAM" id="SSF81336">
    <property type="entry name" value="F1F0 ATP synthase subunit A"/>
    <property type="match status" value="1"/>
</dbReference>
<dbReference type="PRINTS" id="PR00123">
    <property type="entry name" value="ATPASEA"/>
</dbReference>
<dbReference type="AlphaFoldDB" id="A0AAW6UBL6"/>
<keyword evidence="9 11" id="KW-0472">Membrane</keyword>
<feature type="transmembrane region" description="Helical" evidence="11">
    <location>
        <begin position="195"/>
        <end position="217"/>
    </location>
</feature>
<evidence type="ECO:0000256" key="7">
    <source>
        <dbReference type="ARBA" id="ARBA00022989"/>
    </source>
</evidence>
<protein>
    <submittedName>
        <fullName evidence="12">FoF1 ATP synthase subunit a</fullName>
    </submittedName>
</protein>
<keyword evidence="3" id="KW-0813">Transport</keyword>
<gene>
    <name evidence="12" type="ORF">QJ521_07925</name>
</gene>
<dbReference type="GO" id="GO:0046933">
    <property type="term" value="F:proton-transporting ATP synthase activity, rotational mechanism"/>
    <property type="evidence" value="ECO:0007669"/>
    <property type="project" value="TreeGrafter"/>
</dbReference>
<dbReference type="GO" id="GO:0045259">
    <property type="term" value="C:proton-transporting ATP synthase complex"/>
    <property type="evidence" value="ECO:0007669"/>
    <property type="project" value="UniProtKB-KW"/>
</dbReference>
<evidence type="ECO:0000256" key="5">
    <source>
        <dbReference type="ARBA" id="ARBA00022692"/>
    </source>
</evidence>
<feature type="transmembrane region" description="Helical" evidence="11">
    <location>
        <begin position="164"/>
        <end position="189"/>
    </location>
</feature>
<keyword evidence="13" id="KW-1185">Reference proteome</keyword>
<evidence type="ECO:0000256" key="10">
    <source>
        <dbReference type="ARBA" id="ARBA00023310"/>
    </source>
</evidence>
<evidence type="ECO:0000313" key="13">
    <source>
        <dbReference type="Proteomes" id="UP001431532"/>
    </source>
</evidence>
<reference evidence="12" key="1">
    <citation type="submission" date="2023-05" db="EMBL/GenBank/DDBJ databases">
        <title>Mariniplasma microaerophilum sp. nov., a novel anaerobic mollicute isolated from terrestrial mud volcano, Taman Peninsula, Russia.</title>
        <authorList>
            <person name="Khomyakova M.A."/>
            <person name="Merkel A.Y."/>
            <person name="Slobodkin A.I."/>
        </authorList>
    </citation>
    <scope>NUCLEOTIDE SEQUENCE</scope>
    <source>
        <strain evidence="12">M4Ah</strain>
    </source>
</reference>
<accession>A0AAW6UBL6</accession>
<evidence type="ECO:0000256" key="8">
    <source>
        <dbReference type="ARBA" id="ARBA00023065"/>
    </source>
</evidence>
<dbReference type="InterPro" id="IPR045082">
    <property type="entry name" value="ATP_syn_F0_a_bact/chloroplast"/>
</dbReference>
<evidence type="ECO:0000256" key="11">
    <source>
        <dbReference type="SAM" id="Phobius"/>
    </source>
</evidence>
<dbReference type="Pfam" id="PF00119">
    <property type="entry name" value="ATP-synt_A"/>
    <property type="match status" value="1"/>
</dbReference>
<keyword evidence="4" id="KW-0138">CF(0)</keyword>
<dbReference type="GO" id="GO:0042777">
    <property type="term" value="P:proton motive force-driven plasma membrane ATP synthesis"/>
    <property type="evidence" value="ECO:0007669"/>
    <property type="project" value="TreeGrafter"/>
</dbReference>
<dbReference type="InterPro" id="IPR023011">
    <property type="entry name" value="ATP_synth_F0_asu_AS"/>
</dbReference>
<dbReference type="EMBL" id="JASCXW010000030">
    <property type="protein sequence ID" value="MDI6453491.1"/>
    <property type="molecule type" value="Genomic_DNA"/>
</dbReference>
<keyword evidence="10" id="KW-0066">ATP synthesis</keyword>
<dbReference type="PANTHER" id="PTHR42823:SF3">
    <property type="entry name" value="ATP SYNTHASE SUBUNIT A, CHLOROPLASTIC"/>
    <property type="match status" value="1"/>
</dbReference>
<comment type="subcellular location">
    <subcellularLocation>
        <location evidence="1">Membrane</location>
        <topology evidence="1">Multi-pass membrane protein</topology>
    </subcellularLocation>
</comment>
<feature type="transmembrane region" description="Helical" evidence="11">
    <location>
        <begin position="78"/>
        <end position="101"/>
    </location>
</feature>
<evidence type="ECO:0000313" key="12">
    <source>
        <dbReference type="EMBL" id="MDI6453491.1"/>
    </source>
</evidence>
<dbReference type="RefSeq" id="WP_282839924.1">
    <property type="nucleotide sequence ID" value="NZ_JASCXW010000030.1"/>
</dbReference>
<dbReference type="InterPro" id="IPR035908">
    <property type="entry name" value="F0_ATP_A_sf"/>
</dbReference>
<dbReference type="CDD" id="cd00310">
    <property type="entry name" value="ATP-synt_Fo_a_6"/>
    <property type="match status" value="1"/>
</dbReference>
<dbReference type="Gene3D" id="1.20.120.220">
    <property type="entry name" value="ATP synthase, F0 complex, subunit A"/>
    <property type="match status" value="1"/>
</dbReference>
<name>A0AAW6UBL6_9MOLU</name>
<dbReference type="PROSITE" id="PS00449">
    <property type="entry name" value="ATPASE_A"/>
    <property type="match status" value="1"/>
</dbReference>
<organism evidence="12 13">
    <name type="scientific">Peloplasma aerotolerans</name>
    <dbReference type="NCBI Taxonomy" id="3044389"/>
    <lineage>
        <taxon>Bacteria</taxon>
        <taxon>Bacillati</taxon>
        <taxon>Mycoplasmatota</taxon>
        <taxon>Mollicutes</taxon>
        <taxon>Acholeplasmatales</taxon>
        <taxon>Acholeplasmataceae</taxon>
        <taxon>Peloplasma</taxon>
    </lineage>
</organism>
<dbReference type="InterPro" id="IPR000568">
    <property type="entry name" value="ATP_synth_F0_asu"/>
</dbReference>
<feature type="transmembrane region" description="Helical" evidence="11">
    <location>
        <begin position="20"/>
        <end position="39"/>
    </location>
</feature>
<evidence type="ECO:0000256" key="9">
    <source>
        <dbReference type="ARBA" id="ARBA00023136"/>
    </source>
</evidence>
<evidence type="ECO:0000256" key="6">
    <source>
        <dbReference type="ARBA" id="ARBA00022781"/>
    </source>
</evidence>
<keyword evidence="6" id="KW-0375">Hydrogen ion transport</keyword>